<evidence type="ECO:0000313" key="3">
    <source>
        <dbReference type="Proteomes" id="UP000233553"/>
    </source>
</evidence>
<keyword evidence="1" id="KW-1133">Transmembrane helix</keyword>
<dbReference type="AlphaFoldDB" id="A0A2N0WA39"/>
<keyword evidence="1" id="KW-0812">Transmembrane</keyword>
<sequence length="106" mass="11214">MSVVLSSLRGYAMPRMLILLAGFILSGAVKKMIVGAGLGLVAMTVIQSVFDRYVEKVLHFSTSGFEQNVVMFLSLSGIDDCLSVILGAVFARVAINAMTLSLAKAA</sequence>
<feature type="transmembrane region" description="Helical" evidence="1">
    <location>
        <begin position="32"/>
        <end position="50"/>
    </location>
</feature>
<comment type="caution">
    <text evidence="2">The sequence shown here is derived from an EMBL/GenBank/DDBJ whole genome shotgun (WGS) entry which is preliminary data.</text>
</comment>
<dbReference type="Proteomes" id="UP000233553">
    <property type="component" value="Unassembled WGS sequence"/>
</dbReference>
<feature type="transmembrane region" description="Helical" evidence="1">
    <location>
        <begin position="6"/>
        <end position="25"/>
    </location>
</feature>
<accession>A0A2N0WA39</accession>
<organism evidence="2 3">
    <name type="scientific">Acinetobacter proteolyticus</name>
    <dbReference type="NCBI Taxonomy" id="1776741"/>
    <lineage>
        <taxon>Bacteria</taxon>
        <taxon>Pseudomonadati</taxon>
        <taxon>Pseudomonadota</taxon>
        <taxon>Gammaproteobacteria</taxon>
        <taxon>Moraxellales</taxon>
        <taxon>Moraxellaceae</taxon>
        <taxon>Acinetobacter</taxon>
    </lineage>
</organism>
<name>A0A2N0WA39_9GAMM</name>
<dbReference type="EMBL" id="PISJ01000023">
    <property type="protein sequence ID" value="PKF31325.1"/>
    <property type="molecule type" value="Genomic_DNA"/>
</dbReference>
<dbReference type="InterPro" id="IPR019670">
    <property type="entry name" value="DUF2523"/>
</dbReference>
<dbReference type="Pfam" id="PF10734">
    <property type="entry name" value="DUF2523"/>
    <property type="match status" value="1"/>
</dbReference>
<protein>
    <recommendedName>
        <fullName evidence="4">DUF2523 domain-containing protein</fullName>
    </recommendedName>
</protein>
<evidence type="ECO:0000313" key="2">
    <source>
        <dbReference type="EMBL" id="PKF31325.1"/>
    </source>
</evidence>
<feature type="transmembrane region" description="Helical" evidence="1">
    <location>
        <begin position="70"/>
        <end position="95"/>
    </location>
</feature>
<reference evidence="2 3" key="1">
    <citation type="submission" date="2017-12" db="EMBL/GenBank/DDBJ databases">
        <title>Draft Genome sequences of multiple microbial strains isolated from spacecraft associated surfaces.</title>
        <authorList>
            <person name="Seuylemezian A."/>
            <person name="Vaishampayan P."/>
            <person name="Venkateswaran K."/>
        </authorList>
    </citation>
    <scope>NUCLEOTIDE SEQUENCE [LARGE SCALE GENOMIC DNA]</scope>
    <source>
        <strain evidence="2 3">2P01AA</strain>
    </source>
</reference>
<evidence type="ECO:0000256" key="1">
    <source>
        <dbReference type="SAM" id="Phobius"/>
    </source>
</evidence>
<keyword evidence="1" id="KW-0472">Membrane</keyword>
<proteinExistence type="predicted"/>
<evidence type="ECO:0008006" key="4">
    <source>
        <dbReference type="Google" id="ProtNLM"/>
    </source>
</evidence>
<gene>
    <name evidence="2" type="ORF">CW311_19420</name>
</gene>